<dbReference type="Proteomes" id="UP000324800">
    <property type="component" value="Unassembled WGS sequence"/>
</dbReference>
<accession>A0A5J4V3B3</accession>
<dbReference type="EMBL" id="SNRW01010217">
    <property type="protein sequence ID" value="KAA6376872.1"/>
    <property type="molecule type" value="Genomic_DNA"/>
</dbReference>
<sequence>MILQPKYEDIWNVEILFDYWRKKGSNRNLTKVETQTKLTSVLMTICSMKPAEIEGISLRHSVICEQTDKVDLRLQQKTKFGLHSHKHQKT</sequence>
<organism evidence="1 2">
    <name type="scientific">Streblomastix strix</name>
    <dbReference type="NCBI Taxonomy" id="222440"/>
    <lineage>
        <taxon>Eukaryota</taxon>
        <taxon>Metamonada</taxon>
        <taxon>Preaxostyla</taxon>
        <taxon>Oxymonadida</taxon>
        <taxon>Streblomastigidae</taxon>
        <taxon>Streblomastix</taxon>
    </lineage>
</organism>
<evidence type="ECO:0000313" key="2">
    <source>
        <dbReference type="Proteomes" id="UP000324800"/>
    </source>
</evidence>
<evidence type="ECO:0000313" key="1">
    <source>
        <dbReference type="EMBL" id="KAA6376872.1"/>
    </source>
</evidence>
<name>A0A5J4V3B3_9EUKA</name>
<proteinExistence type="predicted"/>
<dbReference type="AlphaFoldDB" id="A0A5J4V3B3"/>
<protein>
    <submittedName>
        <fullName evidence="1">Uncharacterized protein</fullName>
    </submittedName>
</protein>
<comment type="caution">
    <text evidence="1">The sequence shown here is derived from an EMBL/GenBank/DDBJ whole genome shotgun (WGS) entry which is preliminary data.</text>
</comment>
<reference evidence="1 2" key="1">
    <citation type="submission" date="2019-03" db="EMBL/GenBank/DDBJ databases">
        <title>Single cell metagenomics reveals metabolic interactions within the superorganism composed of flagellate Streblomastix strix and complex community of Bacteroidetes bacteria on its surface.</title>
        <authorList>
            <person name="Treitli S.C."/>
            <person name="Kolisko M."/>
            <person name="Husnik F."/>
            <person name="Keeling P."/>
            <person name="Hampl V."/>
        </authorList>
    </citation>
    <scope>NUCLEOTIDE SEQUENCE [LARGE SCALE GENOMIC DNA]</scope>
    <source>
        <strain evidence="1">ST1C</strain>
    </source>
</reference>
<gene>
    <name evidence="1" type="ORF">EZS28_027599</name>
</gene>